<proteinExistence type="predicted"/>
<gene>
    <name evidence="2" type="ORF">B4110_0039</name>
</gene>
<reference evidence="2 3" key="1">
    <citation type="submission" date="2016-01" db="EMBL/GenBank/DDBJ databases">
        <title>Draft Genome Sequences of Seven Thermophilic Sporeformers Isolated from Foods.</title>
        <authorList>
            <person name="Berendsen E.M."/>
            <person name="Wells-Bennik M.H."/>
            <person name="Krawcyk A.O."/>
            <person name="De Jong A."/>
            <person name="Holsappel S."/>
            <person name="Eijlander R.T."/>
            <person name="Kuipers O.P."/>
        </authorList>
    </citation>
    <scope>NUCLEOTIDE SEQUENCE [LARGE SCALE GENOMIC DNA]</scope>
    <source>
        <strain evidence="2 3">B4110</strain>
    </source>
</reference>
<evidence type="ECO:0000313" key="3">
    <source>
        <dbReference type="Proteomes" id="UP000075324"/>
    </source>
</evidence>
<dbReference type="Proteomes" id="UP000075324">
    <property type="component" value="Unassembled WGS sequence"/>
</dbReference>
<evidence type="ECO:0000313" key="2">
    <source>
        <dbReference type="EMBL" id="KYD32342.1"/>
    </source>
</evidence>
<dbReference type="EMBL" id="LQYW01000015">
    <property type="protein sequence ID" value="KYD32342.1"/>
    <property type="molecule type" value="Genomic_DNA"/>
</dbReference>
<protein>
    <submittedName>
        <fullName evidence="2">Uncharacterized protein</fullName>
    </submittedName>
</protein>
<feature type="region of interest" description="Disordered" evidence="1">
    <location>
        <begin position="1"/>
        <end position="37"/>
    </location>
</feature>
<evidence type="ECO:0000256" key="1">
    <source>
        <dbReference type="SAM" id="MobiDB-lite"/>
    </source>
</evidence>
<name>A0A150N6X5_9BACL</name>
<comment type="caution">
    <text evidence="2">The sequence shown here is derived from an EMBL/GenBank/DDBJ whole genome shotgun (WGS) entry which is preliminary data.</text>
</comment>
<dbReference type="AlphaFoldDB" id="A0A150N6X5"/>
<organism evidence="2 3">
    <name type="scientific">Parageobacillus toebii</name>
    <dbReference type="NCBI Taxonomy" id="153151"/>
    <lineage>
        <taxon>Bacteria</taxon>
        <taxon>Bacillati</taxon>
        <taxon>Bacillota</taxon>
        <taxon>Bacilli</taxon>
        <taxon>Bacillales</taxon>
        <taxon>Anoxybacillaceae</taxon>
        <taxon>Parageobacillus</taxon>
    </lineage>
</organism>
<sequence length="37" mass="4327">MTEEERSSTIKITKKQKMPIHPLSMRCLEAGPSRQKR</sequence>
<accession>A0A150N6X5</accession>